<keyword evidence="4" id="KW-0677">Repeat</keyword>
<proteinExistence type="predicted"/>
<dbReference type="AlphaFoldDB" id="A0A4R1SAA0"/>
<evidence type="ECO:0000256" key="6">
    <source>
        <dbReference type="ARBA" id="ARBA00022840"/>
    </source>
</evidence>
<keyword evidence="10" id="KW-0762">Sugar transport</keyword>
<keyword evidence="11" id="KW-1185">Reference proteome</keyword>
<organism evidence="10 11">
    <name type="scientific">Hydrogenispora ethanolica</name>
    <dbReference type="NCBI Taxonomy" id="1082276"/>
    <lineage>
        <taxon>Bacteria</taxon>
        <taxon>Bacillati</taxon>
        <taxon>Bacillota</taxon>
        <taxon>Hydrogenispora</taxon>
    </lineage>
</organism>
<comment type="subcellular location">
    <subcellularLocation>
        <location evidence="1">Cell membrane</location>
        <topology evidence="1">Peripheral membrane protein</topology>
    </subcellularLocation>
</comment>
<gene>
    <name evidence="10" type="ORF">EDC14_1002195</name>
</gene>
<dbReference type="CDD" id="cd03216">
    <property type="entry name" value="ABC_Carb_Monos_I"/>
    <property type="match status" value="1"/>
</dbReference>
<evidence type="ECO:0000256" key="8">
    <source>
        <dbReference type="ARBA" id="ARBA00023136"/>
    </source>
</evidence>
<reference evidence="10 11" key="1">
    <citation type="submission" date="2019-03" db="EMBL/GenBank/DDBJ databases">
        <title>Genomic Encyclopedia of Type Strains, Phase IV (KMG-IV): sequencing the most valuable type-strain genomes for metagenomic binning, comparative biology and taxonomic classification.</title>
        <authorList>
            <person name="Goeker M."/>
        </authorList>
    </citation>
    <scope>NUCLEOTIDE SEQUENCE [LARGE SCALE GENOMIC DNA]</scope>
    <source>
        <strain evidence="10 11">LX-B</strain>
    </source>
</reference>
<name>A0A4R1SAA0_HYDET</name>
<dbReference type="CDD" id="cd03215">
    <property type="entry name" value="ABC_Carb_Monos_II"/>
    <property type="match status" value="1"/>
</dbReference>
<keyword evidence="7" id="KW-1278">Translocase</keyword>
<dbReference type="GO" id="GO:0016887">
    <property type="term" value="F:ATP hydrolysis activity"/>
    <property type="evidence" value="ECO:0007669"/>
    <property type="project" value="InterPro"/>
</dbReference>
<evidence type="ECO:0000313" key="11">
    <source>
        <dbReference type="Proteomes" id="UP000295008"/>
    </source>
</evidence>
<dbReference type="SMART" id="SM00382">
    <property type="entry name" value="AAA"/>
    <property type="match status" value="1"/>
</dbReference>
<dbReference type="OrthoDB" id="9771863at2"/>
<keyword evidence="3" id="KW-1003">Cell membrane</keyword>
<dbReference type="FunFam" id="3.40.50.300:FF:000127">
    <property type="entry name" value="Ribose import ATP-binding protein RbsA"/>
    <property type="match status" value="1"/>
</dbReference>
<dbReference type="PROSITE" id="PS50893">
    <property type="entry name" value="ABC_TRANSPORTER_2"/>
    <property type="match status" value="2"/>
</dbReference>
<sequence>MVEQAVPFVAMKGITKYFTNVKANDGVSIDVRHGEILAILGENGAGKTTLMNILYGLYAPSAGQIFIDGSEVAIASPKDAIAKGIGMVHQHFMLVPSHSIVENIILGMDENRGILRLKQEAAKIGRLAAELGFEIDPYRKVKELPVGVQQRVEILKAIYRGARLLIMDEPTAVLTPQEIQELFKLLRNFIRSGNAAVLITHKLNEVMSIADRVTVLRDGRFIRTVAKAETHEAELAQMMVGREIALKVENRRDVGAARPAEDPPLLRMEQVTVRDAHGHPSLNRLSLELRAGEIMGIAGVSGNGQEELAEVLAGLRPVSQGRIELNGRAMSAGSAQTMIRNRIGFIPADRQSMGLILNLSIRENLLLKSYDRPPFFRNGLLRKERTVANAERLIAAYNIKAPDGETLARNLSGGHQQKVVIARELSLDPELVIAFQPTRGLDIGAINYVHQLLLEARAAGKAVLLISTELPEIFTLADRIGVIYQGAILKTLAIAAATVDEIGLLMAGVDRREEAAR</sequence>
<dbReference type="Pfam" id="PF00005">
    <property type="entry name" value="ABC_tran"/>
    <property type="match status" value="2"/>
</dbReference>
<dbReference type="SUPFAM" id="SSF52540">
    <property type="entry name" value="P-loop containing nucleoside triphosphate hydrolases"/>
    <property type="match status" value="2"/>
</dbReference>
<dbReference type="PANTHER" id="PTHR43790:SF4">
    <property type="entry name" value="GUANOSINE IMPORT ATP-BINDING PROTEIN NUPO"/>
    <property type="match status" value="1"/>
</dbReference>
<evidence type="ECO:0000256" key="1">
    <source>
        <dbReference type="ARBA" id="ARBA00004202"/>
    </source>
</evidence>
<keyword evidence="5" id="KW-0547">Nucleotide-binding</keyword>
<evidence type="ECO:0000259" key="9">
    <source>
        <dbReference type="PROSITE" id="PS50893"/>
    </source>
</evidence>
<dbReference type="Gene3D" id="3.40.50.300">
    <property type="entry name" value="P-loop containing nucleotide triphosphate hydrolases"/>
    <property type="match status" value="2"/>
</dbReference>
<dbReference type="GO" id="GO:0005886">
    <property type="term" value="C:plasma membrane"/>
    <property type="evidence" value="ECO:0007669"/>
    <property type="project" value="UniProtKB-SubCell"/>
</dbReference>
<feature type="domain" description="ABC transporter" evidence="9">
    <location>
        <begin position="266"/>
        <end position="510"/>
    </location>
</feature>
<dbReference type="InterPro" id="IPR003593">
    <property type="entry name" value="AAA+_ATPase"/>
</dbReference>
<keyword evidence="8" id="KW-0472">Membrane</keyword>
<dbReference type="GO" id="GO:0005524">
    <property type="term" value="F:ATP binding"/>
    <property type="evidence" value="ECO:0007669"/>
    <property type="project" value="UniProtKB-KW"/>
</dbReference>
<keyword evidence="2" id="KW-0813">Transport</keyword>
<dbReference type="InterPro" id="IPR003439">
    <property type="entry name" value="ABC_transporter-like_ATP-bd"/>
</dbReference>
<dbReference type="Proteomes" id="UP000295008">
    <property type="component" value="Unassembled WGS sequence"/>
</dbReference>
<evidence type="ECO:0000256" key="2">
    <source>
        <dbReference type="ARBA" id="ARBA00022448"/>
    </source>
</evidence>
<dbReference type="EMBL" id="SLUN01000002">
    <property type="protein sequence ID" value="TCL76436.1"/>
    <property type="molecule type" value="Genomic_DNA"/>
</dbReference>
<dbReference type="PANTHER" id="PTHR43790">
    <property type="entry name" value="CARBOHYDRATE TRANSPORT ATP-BINDING PROTEIN MG119-RELATED"/>
    <property type="match status" value="1"/>
</dbReference>
<dbReference type="RefSeq" id="WP_132012616.1">
    <property type="nucleotide sequence ID" value="NZ_SLUN01000002.1"/>
</dbReference>
<evidence type="ECO:0000256" key="7">
    <source>
        <dbReference type="ARBA" id="ARBA00022967"/>
    </source>
</evidence>
<dbReference type="InterPro" id="IPR027417">
    <property type="entry name" value="P-loop_NTPase"/>
</dbReference>
<accession>A0A4R1SAA0</accession>
<evidence type="ECO:0000256" key="4">
    <source>
        <dbReference type="ARBA" id="ARBA00022737"/>
    </source>
</evidence>
<dbReference type="InterPro" id="IPR050107">
    <property type="entry name" value="ABC_carbohydrate_import_ATPase"/>
</dbReference>
<evidence type="ECO:0000313" key="10">
    <source>
        <dbReference type="EMBL" id="TCL76436.1"/>
    </source>
</evidence>
<feature type="domain" description="ABC transporter" evidence="9">
    <location>
        <begin position="9"/>
        <end position="243"/>
    </location>
</feature>
<comment type="caution">
    <text evidence="10">The sequence shown here is derived from an EMBL/GenBank/DDBJ whole genome shotgun (WGS) entry which is preliminary data.</text>
</comment>
<protein>
    <submittedName>
        <fullName evidence="10">Simple sugar transport system ATP-binding protein</fullName>
    </submittedName>
</protein>
<keyword evidence="6 10" id="KW-0067">ATP-binding</keyword>
<evidence type="ECO:0000256" key="3">
    <source>
        <dbReference type="ARBA" id="ARBA00022475"/>
    </source>
</evidence>
<evidence type="ECO:0000256" key="5">
    <source>
        <dbReference type="ARBA" id="ARBA00022741"/>
    </source>
</evidence>